<evidence type="ECO:0000313" key="2">
    <source>
        <dbReference type="EMBL" id="CAI5456489.1"/>
    </source>
</evidence>
<organism evidence="2 3">
    <name type="scientific">Caenorhabditis angaria</name>
    <dbReference type="NCBI Taxonomy" id="860376"/>
    <lineage>
        <taxon>Eukaryota</taxon>
        <taxon>Metazoa</taxon>
        <taxon>Ecdysozoa</taxon>
        <taxon>Nematoda</taxon>
        <taxon>Chromadorea</taxon>
        <taxon>Rhabditida</taxon>
        <taxon>Rhabditina</taxon>
        <taxon>Rhabditomorpha</taxon>
        <taxon>Rhabditoidea</taxon>
        <taxon>Rhabditidae</taxon>
        <taxon>Peloderinae</taxon>
        <taxon>Caenorhabditis</taxon>
    </lineage>
</organism>
<reference evidence="2" key="1">
    <citation type="submission" date="2022-11" db="EMBL/GenBank/DDBJ databases">
        <authorList>
            <person name="Kikuchi T."/>
        </authorList>
    </citation>
    <scope>NUCLEOTIDE SEQUENCE</scope>
    <source>
        <strain evidence="2">PS1010</strain>
    </source>
</reference>
<evidence type="ECO:0000313" key="3">
    <source>
        <dbReference type="Proteomes" id="UP001152747"/>
    </source>
</evidence>
<dbReference type="Proteomes" id="UP001152747">
    <property type="component" value="Unassembled WGS sequence"/>
</dbReference>
<keyword evidence="3" id="KW-1185">Reference proteome</keyword>
<accession>A0A9P1N9U0</accession>
<dbReference type="EMBL" id="CANHGI010000006">
    <property type="protein sequence ID" value="CAI5456489.1"/>
    <property type="molecule type" value="Genomic_DNA"/>
</dbReference>
<sequence length="189" mass="20943">MLTRAERAKKKEKKTTGEVVAPNKTGQWMYTPPPRQVRPNASTPHTTHGNANFERYSSDETEVFDEVRDPPVDVVVEILPQVPAAVAPIEPEPVVEPILEDVVQPVAEQGVAAEPVVVAESSGTESGVEEAAPAQLPRRRRRARRGRPRRNRRPAFVYPRPPVLLGDPHADEVLIDEFLPLSEDPTQSD</sequence>
<dbReference type="AlphaFoldDB" id="A0A9P1N9U0"/>
<comment type="caution">
    <text evidence="2">The sequence shown here is derived from an EMBL/GenBank/DDBJ whole genome shotgun (WGS) entry which is preliminary data.</text>
</comment>
<evidence type="ECO:0000256" key="1">
    <source>
        <dbReference type="SAM" id="MobiDB-lite"/>
    </source>
</evidence>
<proteinExistence type="predicted"/>
<feature type="compositionally biased region" description="Polar residues" evidence="1">
    <location>
        <begin position="39"/>
        <end position="50"/>
    </location>
</feature>
<name>A0A9P1N9U0_9PELO</name>
<gene>
    <name evidence="2" type="ORF">CAMP_LOCUS19126</name>
</gene>
<feature type="region of interest" description="Disordered" evidence="1">
    <location>
        <begin position="118"/>
        <end position="163"/>
    </location>
</feature>
<protein>
    <submittedName>
        <fullName evidence="2">Uncharacterized protein</fullName>
    </submittedName>
</protein>
<feature type="compositionally biased region" description="Basic residues" evidence="1">
    <location>
        <begin position="137"/>
        <end position="153"/>
    </location>
</feature>
<feature type="region of interest" description="Disordered" evidence="1">
    <location>
        <begin position="1"/>
        <end position="57"/>
    </location>
</feature>